<dbReference type="InterPro" id="IPR000119">
    <property type="entry name" value="Hist_DNA-bd"/>
</dbReference>
<accession>A0A5B8U3A6</accession>
<proteinExistence type="inferred from homology"/>
<evidence type="ECO:0000256" key="2">
    <source>
        <dbReference type="ARBA" id="ARBA00023125"/>
    </source>
</evidence>
<protein>
    <submittedName>
        <fullName evidence="4">HU family DNA-binding protein</fullName>
    </submittedName>
</protein>
<dbReference type="GO" id="GO:0003677">
    <property type="term" value="F:DNA binding"/>
    <property type="evidence" value="ECO:0007669"/>
    <property type="project" value="UniProtKB-KW"/>
</dbReference>
<dbReference type="EMBL" id="CP042430">
    <property type="protein sequence ID" value="QEC47358.1"/>
    <property type="molecule type" value="Genomic_DNA"/>
</dbReference>
<dbReference type="SMART" id="SM00411">
    <property type="entry name" value="BHL"/>
    <property type="match status" value="1"/>
</dbReference>
<evidence type="ECO:0000256" key="3">
    <source>
        <dbReference type="RuleBase" id="RU003939"/>
    </source>
</evidence>
<dbReference type="PROSITE" id="PS00045">
    <property type="entry name" value="HISTONE_LIKE"/>
    <property type="match status" value="1"/>
</dbReference>
<dbReference type="RefSeq" id="WP_146917721.1">
    <property type="nucleotide sequence ID" value="NZ_CP042430.1"/>
</dbReference>
<dbReference type="Pfam" id="PF00216">
    <property type="entry name" value="Bac_DNA_binding"/>
    <property type="match status" value="1"/>
</dbReference>
<sequence>MNKTEFVEAIAKESGLTNADARKAIEAVISTVEKTLKKGDEIAITGFGKFSVSKRAARTGRNPQTGEAVKIKASKAPKFTAGAGLKTAVNGARKK</sequence>
<dbReference type="Proteomes" id="UP000321805">
    <property type="component" value="Chromosome"/>
</dbReference>
<dbReference type="OrthoDB" id="9799835at2"/>
<dbReference type="CDD" id="cd13831">
    <property type="entry name" value="HU"/>
    <property type="match status" value="1"/>
</dbReference>
<organism evidence="4 5">
    <name type="scientific">Baekduia soli</name>
    <dbReference type="NCBI Taxonomy" id="496014"/>
    <lineage>
        <taxon>Bacteria</taxon>
        <taxon>Bacillati</taxon>
        <taxon>Actinomycetota</taxon>
        <taxon>Thermoleophilia</taxon>
        <taxon>Solirubrobacterales</taxon>
        <taxon>Baekduiaceae</taxon>
        <taxon>Baekduia</taxon>
    </lineage>
</organism>
<dbReference type="AlphaFoldDB" id="A0A5B8U3A6"/>
<keyword evidence="1" id="KW-0226">DNA condensation</keyword>
<keyword evidence="2 4" id="KW-0238">DNA-binding</keyword>
<dbReference type="InterPro" id="IPR020816">
    <property type="entry name" value="Histone-like_DNA-bd_CS"/>
</dbReference>
<dbReference type="KEGG" id="bsol:FSW04_07020"/>
<dbReference type="GO" id="GO:0030261">
    <property type="term" value="P:chromosome condensation"/>
    <property type="evidence" value="ECO:0007669"/>
    <property type="project" value="UniProtKB-KW"/>
</dbReference>
<evidence type="ECO:0000313" key="5">
    <source>
        <dbReference type="Proteomes" id="UP000321805"/>
    </source>
</evidence>
<keyword evidence="5" id="KW-1185">Reference proteome</keyword>
<gene>
    <name evidence="4" type="ORF">FSW04_07020</name>
</gene>
<comment type="similarity">
    <text evidence="3">Belongs to the bacterial histone-like protein family.</text>
</comment>
<dbReference type="Gene3D" id="4.10.520.10">
    <property type="entry name" value="IHF-like DNA-binding proteins"/>
    <property type="match status" value="1"/>
</dbReference>
<dbReference type="InterPro" id="IPR010992">
    <property type="entry name" value="IHF-like_DNA-bd_dom_sf"/>
</dbReference>
<name>A0A5B8U3A6_9ACTN</name>
<evidence type="ECO:0000256" key="1">
    <source>
        <dbReference type="ARBA" id="ARBA00023067"/>
    </source>
</evidence>
<dbReference type="PRINTS" id="PR01727">
    <property type="entry name" value="DNABINDINGHU"/>
</dbReference>
<dbReference type="PANTHER" id="PTHR33175">
    <property type="entry name" value="DNA-BINDING PROTEIN HU"/>
    <property type="match status" value="1"/>
</dbReference>
<dbReference type="PANTHER" id="PTHR33175:SF3">
    <property type="entry name" value="DNA-BINDING PROTEIN HU-BETA"/>
    <property type="match status" value="1"/>
</dbReference>
<evidence type="ECO:0000313" key="4">
    <source>
        <dbReference type="EMBL" id="QEC47358.1"/>
    </source>
</evidence>
<dbReference type="GO" id="GO:0030527">
    <property type="term" value="F:structural constituent of chromatin"/>
    <property type="evidence" value="ECO:0007669"/>
    <property type="project" value="InterPro"/>
</dbReference>
<reference evidence="4 5" key="1">
    <citation type="journal article" date="2018" name="J. Microbiol.">
        <title>Baekduia soli gen. nov., sp. nov., a novel bacterium isolated from the soil of Baekdu Mountain and proposal of a novel family name, Baekduiaceae fam. nov.</title>
        <authorList>
            <person name="An D.S."/>
            <person name="Siddiqi M.Z."/>
            <person name="Kim K.H."/>
            <person name="Yu H.S."/>
            <person name="Im W.T."/>
        </authorList>
    </citation>
    <scope>NUCLEOTIDE SEQUENCE [LARGE SCALE GENOMIC DNA]</scope>
    <source>
        <strain evidence="4 5">BR7-21</strain>
    </source>
</reference>
<dbReference type="SUPFAM" id="SSF47729">
    <property type="entry name" value="IHF-like DNA-binding proteins"/>
    <property type="match status" value="1"/>
</dbReference>